<dbReference type="STRING" id="112413.SAMN05421854_102368"/>
<dbReference type="AlphaFoldDB" id="A0A1I5IBQ3"/>
<dbReference type="SUPFAM" id="SSF53474">
    <property type="entry name" value="alpha/beta-Hydrolases"/>
    <property type="match status" value="1"/>
</dbReference>
<comment type="similarity">
    <text evidence="1">Belongs to the peptidase S33 family.</text>
</comment>
<evidence type="ECO:0000313" key="8">
    <source>
        <dbReference type="Proteomes" id="UP000199137"/>
    </source>
</evidence>
<dbReference type="RefSeq" id="WP_093572980.1">
    <property type="nucleotide sequence ID" value="NZ_FOWC01000002.1"/>
</dbReference>
<evidence type="ECO:0000256" key="1">
    <source>
        <dbReference type="ARBA" id="ARBA00010088"/>
    </source>
</evidence>
<dbReference type="GO" id="GO:0016787">
    <property type="term" value="F:hydrolase activity"/>
    <property type="evidence" value="ECO:0007669"/>
    <property type="project" value="UniProtKB-KW"/>
</dbReference>
<dbReference type="InterPro" id="IPR051601">
    <property type="entry name" value="Serine_prot/Carboxylest_S33"/>
</dbReference>
<evidence type="ECO:0000256" key="3">
    <source>
        <dbReference type="ARBA" id="ARBA00022801"/>
    </source>
</evidence>
<dbReference type="InterPro" id="IPR013595">
    <property type="entry name" value="Pept_S33_TAP-like_C"/>
</dbReference>
<dbReference type="InterPro" id="IPR029058">
    <property type="entry name" value="AB_hydrolase_fold"/>
</dbReference>
<dbReference type="Proteomes" id="UP000470404">
    <property type="component" value="Unassembled WGS sequence"/>
</dbReference>
<keyword evidence="2 4" id="KW-0732">Signal</keyword>
<keyword evidence="3 7" id="KW-0378">Hydrolase</keyword>
<accession>A0A1I5IBQ3</accession>
<dbReference type="Proteomes" id="UP000199137">
    <property type="component" value="Unassembled WGS sequence"/>
</dbReference>
<reference evidence="6 9" key="2">
    <citation type="submission" date="2020-01" db="EMBL/GenBank/DDBJ databases">
        <title>Insect and environment-associated Actinomycetes.</title>
        <authorList>
            <person name="Currrie C."/>
            <person name="Chevrette M."/>
            <person name="Carlson C."/>
            <person name="Stubbendieck R."/>
            <person name="Wendt-Pienkowski E."/>
        </authorList>
    </citation>
    <scope>NUCLEOTIDE SEQUENCE [LARGE SCALE GENOMIC DNA]</scope>
    <source>
        <strain evidence="6 9">SID8386</strain>
    </source>
</reference>
<evidence type="ECO:0000313" key="9">
    <source>
        <dbReference type="Proteomes" id="UP000470404"/>
    </source>
</evidence>
<dbReference type="EMBL" id="JAAGNC010000201">
    <property type="protein sequence ID" value="NEC61768.1"/>
    <property type="molecule type" value="Genomic_DNA"/>
</dbReference>
<feature type="signal peptide" evidence="4">
    <location>
        <begin position="1"/>
        <end position="28"/>
    </location>
</feature>
<protein>
    <submittedName>
        <fullName evidence="6 7">Alpha/beta hydrolase</fullName>
    </submittedName>
</protein>
<dbReference type="PANTHER" id="PTHR43248:SF29">
    <property type="entry name" value="TRIPEPTIDYL AMINOPEPTIDASE"/>
    <property type="match status" value="1"/>
</dbReference>
<reference evidence="7 8" key="1">
    <citation type="submission" date="2016-10" db="EMBL/GenBank/DDBJ databases">
        <authorList>
            <person name="de Groot N.N."/>
        </authorList>
    </citation>
    <scope>NUCLEOTIDE SEQUENCE [LARGE SCALE GENOMIC DNA]</scope>
    <source>
        <strain evidence="7 8">DSM 44637</strain>
    </source>
</reference>
<evidence type="ECO:0000313" key="6">
    <source>
        <dbReference type="EMBL" id="NEC61768.1"/>
    </source>
</evidence>
<evidence type="ECO:0000256" key="4">
    <source>
        <dbReference type="SAM" id="SignalP"/>
    </source>
</evidence>
<organism evidence="7 8">
    <name type="scientific">Amycolatopsis rubida</name>
    <dbReference type="NCBI Taxonomy" id="112413"/>
    <lineage>
        <taxon>Bacteria</taxon>
        <taxon>Bacillati</taxon>
        <taxon>Actinomycetota</taxon>
        <taxon>Actinomycetes</taxon>
        <taxon>Pseudonocardiales</taxon>
        <taxon>Pseudonocardiaceae</taxon>
        <taxon>Amycolatopsis</taxon>
    </lineage>
</organism>
<evidence type="ECO:0000256" key="2">
    <source>
        <dbReference type="ARBA" id="ARBA00022729"/>
    </source>
</evidence>
<feature type="domain" description="Peptidase S33 tripeptidyl aminopeptidase-like C-terminal" evidence="5">
    <location>
        <begin position="382"/>
        <end position="472"/>
    </location>
</feature>
<dbReference type="Gene3D" id="3.40.50.1820">
    <property type="entry name" value="alpha/beta hydrolase"/>
    <property type="match status" value="1"/>
</dbReference>
<evidence type="ECO:0000313" key="7">
    <source>
        <dbReference type="EMBL" id="SFO57670.1"/>
    </source>
</evidence>
<dbReference type="Pfam" id="PF08386">
    <property type="entry name" value="Abhydrolase_4"/>
    <property type="match status" value="1"/>
</dbReference>
<gene>
    <name evidence="6" type="ORF">G3I59_40785</name>
    <name evidence="7" type="ORF">SAMN05421854_102368</name>
</gene>
<evidence type="ECO:0000259" key="5">
    <source>
        <dbReference type="Pfam" id="PF08386"/>
    </source>
</evidence>
<feature type="chain" id="PRO_5044058570" evidence="4">
    <location>
        <begin position="29"/>
        <end position="494"/>
    </location>
</feature>
<dbReference type="PANTHER" id="PTHR43248">
    <property type="entry name" value="2-SUCCINYL-6-HYDROXY-2,4-CYCLOHEXADIENE-1-CARBOXYLATE SYNTHASE"/>
    <property type="match status" value="1"/>
</dbReference>
<dbReference type="OrthoDB" id="4006962at2"/>
<sequence>MGLGRKLAVAATAVTAATALFTAAPANAAPAAIDWKPCPTGQGAECGKLTVPLDWDRPGDGTIQLALARRKATDPAHRIGSVLMDPGGPGGAGAGEVQSGWTLSPKVAARFDTVGFDPRGVGESTAIKCGLDELTAKNPVLPKDSGEFRQLLAYNRALGRSCDRITGPLASRSDTRGVVRDMDAIRAALGDKKLTYYGVSYGTLMGQQYAEAYPDRVRALVLDSNMDHSIRSTWEFLKTETQATQELFEQFTGWCDRTPSCALHDQDVSAVVAGLYARAERGELGTPDDRLDPMAFVGLISQNFYGPTWGKLAKSLVDLRDGKPAEASFGKDDIPIPNPFNSIFCSDWRLPVTSYPQLDSYRRALARVSPDLHFSPLGWSAAAGCAGWPSPVRNPQHPLSVRPGVPMLMLNSRYDPATPYGWAVRASQQSGAPLLTYEGWGHGAYFKKSQCVTDAADAFLIDGTSPGRGKHCPAVEPSVQSRMDGVRPPATQLY</sequence>
<name>A0A1I5IBQ3_9PSEU</name>
<dbReference type="EMBL" id="FOWC01000002">
    <property type="protein sequence ID" value="SFO57670.1"/>
    <property type="molecule type" value="Genomic_DNA"/>
</dbReference>
<proteinExistence type="inferred from homology"/>
<keyword evidence="9" id="KW-1185">Reference proteome</keyword>